<feature type="domain" description="Azaphilone pigments biosynthesis cluster protein L N-terminal" evidence="3">
    <location>
        <begin position="1"/>
        <end position="156"/>
    </location>
</feature>
<proteinExistence type="predicted"/>
<reference evidence="4 5" key="1">
    <citation type="submission" date="2019-10" db="EMBL/GenBank/DDBJ databases">
        <authorList>
            <person name="Palmer J.M."/>
        </authorList>
    </citation>
    <scope>NUCLEOTIDE SEQUENCE [LARGE SCALE GENOMIC DNA]</scope>
    <source>
        <strain evidence="4 5">TWF730</strain>
    </source>
</reference>
<accession>A0AAV9VPN0</accession>
<organism evidence="4 5">
    <name type="scientific">Orbilia blumenaviensis</name>
    <dbReference type="NCBI Taxonomy" id="1796055"/>
    <lineage>
        <taxon>Eukaryota</taxon>
        <taxon>Fungi</taxon>
        <taxon>Dikarya</taxon>
        <taxon>Ascomycota</taxon>
        <taxon>Pezizomycotina</taxon>
        <taxon>Orbiliomycetes</taxon>
        <taxon>Orbiliales</taxon>
        <taxon>Orbiliaceae</taxon>
        <taxon>Orbilia</taxon>
    </lineage>
</organism>
<feature type="chain" id="PRO_5043754353" description="Azaphilone pigments biosynthesis cluster protein L N-terminal domain-containing protein" evidence="2">
    <location>
        <begin position="20"/>
        <end position="636"/>
    </location>
</feature>
<evidence type="ECO:0000313" key="5">
    <source>
        <dbReference type="Proteomes" id="UP001373714"/>
    </source>
</evidence>
<dbReference type="AlphaFoldDB" id="A0AAV9VPN0"/>
<name>A0AAV9VPN0_9PEZI</name>
<dbReference type="Pfam" id="PF17111">
    <property type="entry name" value="PigL_N"/>
    <property type="match status" value="1"/>
</dbReference>
<evidence type="ECO:0000256" key="1">
    <source>
        <dbReference type="SAM" id="MobiDB-lite"/>
    </source>
</evidence>
<dbReference type="SUPFAM" id="SSF82171">
    <property type="entry name" value="DPP6 N-terminal domain-like"/>
    <property type="match status" value="1"/>
</dbReference>
<protein>
    <recommendedName>
        <fullName evidence="3">Azaphilone pigments biosynthesis cluster protein L N-terminal domain-containing protein</fullName>
    </recommendedName>
</protein>
<gene>
    <name evidence="4" type="ORF">TWF730_000562</name>
</gene>
<dbReference type="InterPro" id="IPR031348">
    <property type="entry name" value="PigL_N"/>
</dbReference>
<feature type="region of interest" description="Disordered" evidence="1">
    <location>
        <begin position="213"/>
        <end position="235"/>
    </location>
</feature>
<feature type="compositionally biased region" description="Low complexity" evidence="1">
    <location>
        <begin position="214"/>
        <end position="232"/>
    </location>
</feature>
<evidence type="ECO:0000259" key="3">
    <source>
        <dbReference type="Pfam" id="PF17111"/>
    </source>
</evidence>
<evidence type="ECO:0000256" key="2">
    <source>
        <dbReference type="SAM" id="SignalP"/>
    </source>
</evidence>
<keyword evidence="5" id="KW-1185">Reference proteome</keyword>
<comment type="caution">
    <text evidence="4">The sequence shown here is derived from an EMBL/GenBank/DDBJ whole genome shotgun (WGS) entry which is preliminary data.</text>
</comment>
<dbReference type="EMBL" id="JAVHNS010000001">
    <property type="protein sequence ID" value="KAK6363115.1"/>
    <property type="molecule type" value="Genomic_DNA"/>
</dbReference>
<sequence length="636" mass="72164">MDPLSITAGVFSLLSSLAALSMKANDFCEEFQGAELEIRGLTEELNSLGSILKQLERNCRSISKSLVEDLNKILQQLNTTVIEIQLFLKSALGKRLRSPFWAFTGKKRCEQFLRRLEAYKSTLNITLTLASICSAQELHARGDEILSSIHNTQLALPETSTGDEYILQKYLTELETVYETSTAAGYSEDDTQTQVSVVPQTYKYLSGKGKLATLSENPSSSSEELNGPSFSPHPHPSTTIVHSRGAIGVEVFAKFWKSGKIEKREYLHPAPPGSSSEEMAAVQRENFAIWRRSEVEHHYGYIIRGTMAQKHRLASFELRTEDYWPEEKNPDVKIGKREIVGLAFSDDEGSLVAVLSRENSTPRKEYSIISWEAGADELAFKRWYMVRGFPALSPSLSPDGRFFAFRSHRQVQIFETKINRHLGSFKLDPHRNLDCQFVWSRNYNELLAFSRAPDGYAANAMIKIYQTSTESIIFSATLQDLGFQYDNFYHYFDFEFSGLDNKITIATSGPEKSSIFRRIMPAPKNASEISRGQTFWGSINLDDKTVSIKHVDKTGKYNYFVSAYAGDGSYVFRYSPWNDKLQLVGFNSNSGVQFFDDVEVEAWDYCIVSFDNETNRMFFLISDRDSVGMVFWEPKS</sequence>
<dbReference type="Proteomes" id="UP001373714">
    <property type="component" value="Unassembled WGS sequence"/>
</dbReference>
<evidence type="ECO:0000313" key="4">
    <source>
        <dbReference type="EMBL" id="KAK6363115.1"/>
    </source>
</evidence>
<feature type="signal peptide" evidence="2">
    <location>
        <begin position="1"/>
        <end position="19"/>
    </location>
</feature>
<keyword evidence="2" id="KW-0732">Signal</keyword>